<keyword evidence="1" id="KW-1133">Transmembrane helix</keyword>
<dbReference type="EMBL" id="LR796664">
    <property type="protein sequence ID" value="CAB4157684.1"/>
    <property type="molecule type" value="Genomic_DNA"/>
</dbReference>
<organism evidence="2">
    <name type="scientific">uncultured Caudovirales phage</name>
    <dbReference type="NCBI Taxonomy" id="2100421"/>
    <lineage>
        <taxon>Viruses</taxon>
        <taxon>Duplodnaviria</taxon>
        <taxon>Heunggongvirae</taxon>
        <taxon>Uroviricota</taxon>
        <taxon>Caudoviricetes</taxon>
        <taxon>Peduoviridae</taxon>
        <taxon>Maltschvirus</taxon>
        <taxon>Maltschvirus maltsch</taxon>
    </lineage>
</organism>
<gene>
    <name evidence="2" type="ORF">UFOVP689_40</name>
</gene>
<feature type="transmembrane region" description="Helical" evidence="1">
    <location>
        <begin position="7"/>
        <end position="26"/>
    </location>
</feature>
<accession>A0A6J5NR83</accession>
<evidence type="ECO:0000256" key="1">
    <source>
        <dbReference type="SAM" id="Phobius"/>
    </source>
</evidence>
<proteinExistence type="predicted"/>
<name>A0A6J5NR83_9CAUD</name>
<protein>
    <submittedName>
        <fullName evidence="2">Uncharacterized protein</fullName>
    </submittedName>
</protein>
<keyword evidence="1" id="KW-0812">Transmembrane</keyword>
<sequence>MKRIHDYLIENAWVWAGTGLVLLTLSGTTLRQALWITCLTVLVHFMATMLRKGDPE</sequence>
<evidence type="ECO:0000313" key="2">
    <source>
        <dbReference type="EMBL" id="CAB4157684.1"/>
    </source>
</evidence>
<reference evidence="2" key="1">
    <citation type="submission" date="2020-04" db="EMBL/GenBank/DDBJ databases">
        <authorList>
            <person name="Chiriac C."/>
            <person name="Salcher M."/>
            <person name="Ghai R."/>
            <person name="Kavagutti S V."/>
        </authorList>
    </citation>
    <scope>NUCLEOTIDE SEQUENCE</scope>
</reference>
<keyword evidence="1" id="KW-0472">Membrane</keyword>